<evidence type="ECO:0000256" key="1">
    <source>
        <dbReference type="SAM" id="MobiDB-lite"/>
    </source>
</evidence>
<dbReference type="EMBL" id="CP108313">
    <property type="protein sequence ID" value="WTW66977.1"/>
    <property type="molecule type" value="Genomic_DNA"/>
</dbReference>
<dbReference type="SUPFAM" id="SSF47616">
    <property type="entry name" value="GST C-terminal domain-like"/>
    <property type="match status" value="1"/>
</dbReference>
<sequence length="284" mass="29879">MPETASRGSSTGNSLTCGSISSGPSPCAAQPRPKIAVPSSRIHSRIGVGLAGGFYPAPHRYELFLSASCPRSLRISITLGLLGLRDSVATTFLGHPAGTPEAYASLRGAYEATLHHYDGPLTAPALCDRWSGRIVSNHTPDILRDLAGLLSGHDEARPSALRPPELADGIETLRELLDRDVTPHAESSQRSAALDLLDRSLALRPYALGEELTAGDVDLWVALVHLGPVAALGDRPRLREYVRRLCGHPAFPETPRMPETPGAPAAPDVPGGAAAVDPLAQAPT</sequence>
<dbReference type="Gene3D" id="3.40.30.10">
    <property type="entry name" value="Glutaredoxin"/>
    <property type="match status" value="1"/>
</dbReference>
<name>A0AAU2VJ92_9ACTN</name>
<dbReference type="GO" id="GO:0005737">
    <property type="term" value="C:cytoplasm"/>
    <property type="evidence" value="ECO:0007669"/>
    <property type="project" value="TreeGrafter"/>
</dbReference>
<feature type="region of interest" description="Disordered" evidence="1">
    <location>
        <begin position="1"/>
        <end position="33"/>
    </location>
</feature>
<feature type="region of interest" description="Disordered" evidence="1">
    <location>
        <begin position="252"/>
        <end position="284"/>
    </location>
</feature>
<evidence type="ECO:0000313" key="2">
    <source>
        <dbReference type="EMBL" id="WTW66977.1"/>
    </source>
</evidence>
<feature type="compositionally biased region" description="Polar residues" evidence="1">
    <location>
        <begin position="1"/>
        <end position="24"/>
    </location>
</feature>
<dbReference type="InterPro" id="IPR036282">
    <property type="entry name" value="Glutathione-S-Trfase_C_sf"/>
</dbReference>
<dbReference type="InterPro" id="IPR016639">
    <property type="entry name" value="GST_Omega/GSH"/>
</dbReference>
<dbReference type="PANTHER" id="PTHR32419">
    <property type="entry name" value="GLUTATHIONYL-HYDROQUINONE REDUCTASE"/>
    <property type="match status" value="1"/>
</dbReference>
<feature type="compositionally biased region" description="Low complexity" evidence="1">
    <location>
        <begin position="262"/>
        <end position="278"/>
    </location>
</feature>
<dbReference type="GO" id="GO:0004364">
    <property type="term" value="F:glutathione transferase activity"/>
    <property type="evidence" value="ECO:0007669"/>
    <property type="project" value="InterPro"/>
</dbReference>
<protein>
    <submittedName>
        <fullName evidence="2">Cell envelope biogenesis protein OmpA</fullName>
    </submittedName>
</protein>
<dbReference type="Gene3D" id="1.20.1050.10">
    <property type="match status" value="1"/>
</dbReference>
<gene>
    <name evidence="2" type="ORF">OG398_01170</name>
</gene>
<dbReference type="AlphaFoldDB" id="A0AAU2VJ92"/>
<dbReference type="PANTHER" id="PTHR32419:SF6">
    <property type="entry name" value="GLUTATHIONE S-TRANSFERASE OMEGA-LIKE 1-RELATED"/>
    <property type="match status" value="1"/>
</dbReference>
<reference evidence="2" key="1">
    <citation type="submission" date="2022-10" db="EMBL/GenBank/DDBJ databases">
        <title>The complete genomes of actinobacterial strains from the NBC collection.</title>
        <authorList>
            <person name="Joergensen T.S."/>
            <person name="Alvarez Arevalo M."/>
            <person name="Sterndorff E.B."/>
            <person name="Faurdal D."/>
            <person name="Vuksanovic O."/>
            <person name="Mourched A.-S."/>
            <person name="Charusanti P."/>
            <person name="Shaw S."/>
            <person name="Blin K."/>
            <person name="Weber T."/>
        </authorList>
    </citation>
    <scope>NUCLEOTIDE SEQUENCE</scope>
    <source>
        <strain evidence="2">NBC_00008</strain>
    </source>
</reference>
<proteinExistence type="predicted"/>
<accession>A0AAU2VJ92</accession>
<dbReference type="Pfam" id="PF13410">
    <property type="entry name" value="GST_C_2"/>
    <property type="match status" value="1"/>
</dbReference>
<organism evidence="2">
    <name type="scientific">Streptomyces sp. NBC_00008</name>
    <dbReference type="NCBI Taxonomy" id="2903610"/>
    <lineage>
        <taxon>Bacteria</taxon>
        <taxon>Bacillati</taxon>
        <taxon>Actinomycetota</taxon>
        <taxon>Actinomycetes</taxon>
        <taxon>Kitasatosporales</taxon>
        <taxon>Streptomycetaceae</taxon>
        <taxon>Streptomyces</taxon>
    </lineage>
</organism>